<dbReference type="EMBL" id="JBHRVU010000004">
    <property type="protein sequence ID" value="MFC3441498.1"/>
    <property type="molecule type" value="Genomic_DNA"/>
</dbReference>
<dbReference type="InterPro" id="IPR012341">
    <property type="entry name" value="6hp_glycosidase-like_sf"/>
</dbReference>
<sequence length="551" mass="61072">MQKHAPAIGRRQFLGGAAGVTLSALLAGPDALAQGSRFAPAIAGEPHAEWARKAQALMPALQSVEQQPLALVKMIPDPAQILRFRVEEDASITDFATRSFRKGDSFILDFGGHRTGHLSFDLETVGREPDAPARLKLTFGEVQPDVAEPLHPYKGKISEAWLPEEIITVDYLPQSVKMPRRYAFRYVRVDVIDTSPGFAVKFGNVRAHAITSAGPMPVPMGSTPRLRRIDEVAMATLRDCMQTSFEDGPRRDQRLWVGDLRLQALANYASFRNNDLVKRCLYLFAAYRDKDGLVAACVYEKPYPRYGGMHIVDYAALFNVTLRDYLDATGDVATARDLWPVAQRQLELIERWISPAGLFIDPGNMWIFIDWSNKLDKGSAIQGLLTFAWKATADLALQLGLRHEAVRLSRRAAMMTTAGRAAYWDAASGRVLSGTARQVSWAGASWMMLGGLLSPREGRRALRAALADPAAIRPSTPYLYHYVMESLIACGEKSRALALLESYWGAMIDAGADTFWEVFDPANPLSSPYGDIHINSYCHAWSCTPSYFLRT</sequence>
<evidence type="ECO:0000313" key="3">
    <source>
        <dbReference type="EMBL" id="MFC3441498.1"/>
    </source>
</evidence>
<feature type="domain" description="Glycosyl hydrolase family 78 alpha-rhamnosidase N-terminal" evidence="2">
    <location>
        <begin position="68"/>
        <end position="209"/>
    </location>
</feature>
<dbReference type="InterPro" id="IPR035396">
    <property type="entry name" value="Bac_rhamnosid6H"/>
</dbReference>
<accession>A0ABV7NDC9</accession>
<feature type="domain" description="Alpha-L-rhamnosidase six-hairpin glycosidase" evidence="1">
    <location>
        <begin position="222"/>
        <end position="549"/>
    </location>
</feature>
<dbReference type="InterPro" id="IPR006311">
    <property type="entry name" value="TAT_signal"/>
</dbReference>
<organism evidence="3 4">
    <name type="scientific">Sphingobium rhizovicinum</name>
    <dbReference type="NCBI Taxonomy" id="432308"/>
    <lineage>
        <taxon>Bacteria</taxon>
        <taxon>Pseudomonadati</taxon>
        <taxon>Pseudomonadota</taxon>
        <taxon>Alphaproteobacteria</taxon>
        <taxon>Sphingomonadales</taxon>
        <taxon>Sphingomonadaceae</taxon>
        <taxon>Sphingobium</taxon>
    </lineage>
</organism>
<dbReference type="Gene3D" id="1.50.10.10">
    <property type="match status" value="1"/>
</dbReference>
<name>A0ABV7NDC9_9SPHN</name>
<dbReference type="PROSITE" id="PS51318">
    <property type="entry name" value="TAT"/>
    <property type="match status" value="1"/>
</dbReference>
<dbReference type="Pfam" id="PF21104">
    <property type="entry name" value="Glyco_hydro_78_N"/>
    <property type="match status" value="1"/>
</dbReference>
<protein>
    <recommendedName>
        <fullName evidence="5">Glycoside hydrolase</fullName>
    </recommendedName>
</protein>
<proteinExistence type="predicted"/>
<evidence type="ECO:0000259" key="1">
    <source>
        <dbReference type="Pfam" id="PF17389"/>
    </source>
</evidence>
<evidence type="ECO:0000313" key="4">
    <source>
        <dbReference type="Proteomes" id="UP001595681"/>
    </source>
</evidence>
<reference evidence="4" key="1">
    <citation type="journal article" date="2019" name="Int. J. Syst. Evol. Microbiol.">
        <title>The Global Catalogue of Microorganisms (GCM) 10K type strain sequencing project: providing services to taxonomists for standard genome sequencing and annotation.</title>
        <authorList>
            <consortium name="The Broad Institute Genomics Platform"/>
            <consortium name="The Broad Institute Genome Sequencing Center for Infectious Disease"/>
            <person name="Wu L."/>
            <person name="Ma J."/>
        </authorList>
    </citation>
    <scope>NUCLEOTIDE SEQUENCE [LARGE SCALE GENOMIC DNA]</scope>
    <source>
        <strain evidence="4">CCM 7491</strain>
    </source>
</reference>
<evidence type="ECO:0000259" key="2">
    <source>
        <dbReference type="Pfam" id="PF21104"/>
    </source>
</evidence>
<dbReference type="InterPro" id="IPR008928">
    <property type="entry name" value="6-hairpin_glycosidase_sf"/>
</dbReference>
<dbReference type="PANTHER" id="PTHR34987">
    <property type="entry name" value="C, PUTATIVE (AFU_ORTHOLOGUE AFUA_3G02880)-RELATED"/>
    <property type="match status" value="1"/>
</dbReference>
<gene>
    <name evidence="3" type="ORF">ACFOKF_09910</name>
</gene>
<dbReference type="Pfam" id="PF17389">
    <property type="entry name" value="Bac_rhamnosid6H"/>
    <property type="match status" value="1"/>
</dbReference>
<comment type="caution">
    <text evidence="3">The sequence shown here is derived from an EMBL/GenBank/DDBJ whole genome shotgun (WGS) entry which is preliminary data.</text>
</comment>
<dbReference type="RefSeq" id="WP_313231398.1">
    <property type="nucleotide sequence ID" value="NZ_JBHRVU010000004.1"/>
</dbReference>
<dbReference type="Proteomes" id="UP001595681">
    <property type="component" value="Unassembled WGS sequence"/>
</dbReference>
<dbReference type="SUPFAM" id="SSF48208">
    <property type="entry name" value="Six-hairpin glycosidases"/>
    <property type="match status" value="1"/>
</dbReference>
<evidence type="ECO:0008006" key="5">
    <source>
        <dbReference type="Google" id="ProtNLM"/>
    </source>
</evidence>
<dbReference type="InterPro" id="IPR049164">
    <property type="entry name" value="Glyco_hydro_78_N"/>
</dbReference>
<keyword evidence="4" id="KW-1185">Reference proteome</keyword>
<dbReference type="PANTHER" id="PTHR34987:SF4">
    <property type="entry name" value="ALPHA-L-RHAMNOSIDASE C-TERMINAL DOMAIN-CONTAINING PROTEIN"/>
    <property type="match status" value="1"/>
</dbReference>